<proteinExistence type="predicted"/>
<accession>A0AA88GHB4</accession>
<keyword evidence="2" id="KW-1185">Reference proteome</keyword>
<dbReference type="Proteomes" id="UP000816034">
    <property type="component" value="Unassembled WGS sequence"/>
</dbReference>
<dbReference type="RefSeq" id="XP_044544649.1">
    <property type="nucleotide sequence ID" value="XM_044699469.1"/>
</dbReference>
<dbReference type="GeneID" id="68101752"/>
<dbReference type="EMBL" id="PYSW02000038">
    <property type="protein sequence ID" value="KAG2377387.1"/>
    <property type="molecule type" value="Genomic_DNA"/>
</dbReference>
<evidence type="ECO:0000313" key="1">
    <source>
        <dbReference type="EMBL" id="KAG2377387.1"/>
    </source>
</evidence>
<gene>
    <name evidence="1" type="ORF">C9374_009298</name>
</gene>
<comment type="caution">
    <text evidence="1">The sequence shown here is derived from an EMBL/GenBank/DDBJ whole genome shotgun (WGS) entry which is preliminary data.</text>
</comment>
<name>A0AA88GHB4_NAELO</name>
<sequence>MGVNCAVRMCNIQMLEDAVRKRLELAQSKHPVVADQKNEEKVEKEDDEVKMEKFDWKLFVLEQKPKHFIDCLRFRAVHLYCELAEKLKLGHCWSNENEFKNFFTSLYLFEQDLAKEYVAKNGTTSAVPVTTENLRYPNLLSVCRVYNENKSVFGMGFVHPSRLAQLSERLDHCSYIPSTVLQEAFMQDYKDKYLKNLKKGRKSERMTFEEWVFDEYDYISFFFDIALRYNDPASFCMLLPKTPIDNSQPTVKLFEKLDVNFSDLADEYWFTIMEFIEDPFTLVRFAKGNTVLFRIFTERKDALFRNFQHLKADIGLFCYLY</sequence>
<protein>
    <submittedName>
        <fullName evidence="1">Uncharacterized protein</fullName>
    </submittedName>
</protein>
<evidence type="ECO:0000313" key="2">
    <source>
        <dbReference type="Proteomes" id="UP000816034"/>
    </source>
</evidence>
<organism evidence="1 2">
    <name type="scientific">Naegleria lovaniensis</name>
    <name type="common">Amoeba</name>
    <dbReference type="NCBI Taxonomy" id="51637"/>
    <lineage>
        <taxon>Eukaryota</taxon>
        <taxon>Discoba</taxon>
        <taxon>Heterolobosea</taxon>
        <taxon>Tetramitia</taxon>
        <taxon>Eutetramitia</taxon>
        <taxon>Vahlkampfiidae</taxon>
        <taxon>Naegleria</taxon>
    </lineage>
</organism>
<dbReference type="AlphaFoldDB" id="A0AA88GHB4"/>
<reference evidence="1 2" key="1">
    <citation type="journal article" date="2018" name="BMC Genomics">
        <title>The genome of Naegleria lovaniensis, the basis for a comparative approach to unravel pathogenicity factors of the human pathogenic amoeba N. fowleri.</title>
        <authorList>
            <person name="Liechti N."/>
            <person name="Schurch N."/>
            <person name="Bruggmann R."/>
            <person name="Wittwer M."/>
        </authorList>
    </citation>
    <scope>NUCLEOTIDE SEQUENCE [LARGE SCALE GENOMIC DNA]</scope>
    <source>
        <strain evidence="1 2">ATCC 30569</strain>
    </source>
</reference>